<sequence>MIARYGVAGRIISAAKRRRCHLRSWLALQSPEGITIHPRLLSIVRLKGALMARVTVEDCVDKVENRFELVLLAAHRARMISSGSPLTIDRDNDKNPVVALREIADEQVTPDDLKEDLIHSLQKYVEVDEPEADAVPLLTARDDDAEDGSVVFDRMSEEELLHSLENMVPPDKTEEF</sequence>
<dbReference type="NCBIfam" id="TIGR00690">
    <property type="entry name" value="rpoZ"/>
    <property type="match status" value="1"/>
</dbReference>
<keyword evidence="6 11" id="KW-0548">Nucleotidyltransferase</keyword>
<dbReference type="AlphaFoldDB" id="A0A7W9FPR0"/>
<dbReference type="SMART" id="SM01409">
    <property type="entry name" value="RNA_pol_Rpb6"/>
    <property type="match status" value="1"/>
</dbReference>
<dbReference type="Pfam" id="PF01192">
    <property type="entry name" value="RNA_pol_Rpb6"/>
    <property type="match status" value="1"/>
</dbReference>
<dbReference type="Proteomes" id="UP000523821">
    <property type="component" value="Unassembled WGS sequence"/>
</dbReference>
<evidence type="ECO:0000256" key="4">
    <source>
        <dbReference type="ARBA" id="ARBA00022478"/>
    </source>
</evidence>
<keyword evidence="13" id="KW-1185">Reference proteome</keyword>
<comment type="caution">
    <text evidence="12">The sequence shown here is derived from an EMBL/GenBank/DDBJ whole genome shotgun (WGS) entry which is preliminary data.</text>
</comment>
<accession>A0A7W9FPR0</accession>
<keyword evidence="7 11" id="KW-0804">Transcription</keyword>
<keyword evidence="5 11" id="KW-0808">Transferase</keyword>
<dbReference type="Gene3D" id="3.90.940.10">
    <property type="match status" value="1"/>
</dbReference>
<dbReference type="InterPro" id="IPR006110">
    <property type="entry name" value="Pol_omega/Rpo6/RPB6"/>
</dbReference>
<comment type="subunit">
    <text evidence="11">The RNAP catalytic core consists of 2 alpha, 1 beta, 1 beta' and 1 omega subunit. When a sigma factor is associated with the core the holoenzyme is formed, which can initiate transcription.</text>
</comment>
<dbReference type="GO" id="GO:0000428">
    <property type="term" value="C:DNA-directed RNA polymerase complex"/>
    <property type="evidence" value="ECO:0007669"/>
    <property type="project" value="UniProtKB-KW"/>
</dbReference>
<dbReference type="EMBL" id="JACHOO010000009">
    <property type="protein sequence ID" value="MBB5754603.1"/>
    <property type="molecule type" value="Genomic_DNA"/>
</dbReference>
<reference evidence="12 13" key="1">
    <citation type="submission" date="2020-08" db="EMBL/GenBank/DDBJ databases">
        <title>Genomic Encyclopedia of Type Strains, Phase IV (KMG-IV): sequencing the most valuable type-strain genomes for metagenomic binning, comparative biology and taxonomic classification.</title>
        <authorList>
            <person name="Goeker M."/>
        </authorList>
    </citation>
    <scope>NUCLEOTIDE SEQUENCE [LARGE SCALE GENOMIC DNA]</scope>
    <source>
        <strain evidence="12 13">DSM 16268</strain>
    </source>
</reference>
<dbReference type="PANTHER" id="PTHR34476:SF1">
    <property type="entry name" value="DNA-DIRECTED RNA POLYMERASE SUBUNIT OMEGA"/>
    <property type="match status" value="1"/>
</dbReference>
<evidence type="ECO:0000256" key="11">
    <source>
        <dbReference type="HAMAP-Rule" id="MF_00366"/>
    </source>
</evidence>
<evidence type="ECO:0000256" key="3">
    <source>
        <dbReference type="ARBA" id="ARBA00013725"/>
    </source>
</evidence>
<evidence type="ECO:0000313" key="12">
    <source>
        <dbReference type="EMBL" id="MBB5754603.1"/>
    </source>
</evidence>
<dbReference type="EC" id="2.7.7.6" evidence="2 11"/>
<dbReference type="GO" id="GO:0003899">
    <property type="term" value="F:DNA-directed RNA polymerase activity"/>
    <property type="evidence" value="ECO:0007669"/>
    <property type="project" value="UniProtKB-UniRule"/>
</dbReference>
<comment type="similarity">
    <text evidence="1 11">Belongs to the RNA polymerase subunit omega family.</text>
</comment>
<evidence type="ECO:0000256" key="8">
    <source>
        <dbReference type="ARBA" id="ARBA00029924"/>
    </source>
</evidence>
<evidence type="ECO:0000256" key="5">
    <source>
        <dbReference type="ARBA" id="ARBA00022679"/>
    </source>
</evidence>
<dbReference type="InterPro" id="IPR036161">
    <property type="entry name" value="RPB6/omega-like_sf"/>
</dbReference>
<evidence type="ECO:0000256" key="7">
    <source>
        <dbReference type="ARBA" id="ARBA00023163"/>
    </source>
</evidence>
<dbReference type="SUPFAM" id="SSF63562">
    <property type="entry name" value="RPB6/omega subunit-like"/>
    <property type="match status" value="1"/>
</dbReference>
<name>A0A7W9FPR0_9HYPH</name>
<dbReference type="GO" id="GO:0003677">
    <property type="term" value="F:DNA binding"/>
    <property type="evidence" value="ECO:0007669"/>
    <property type="project" value="UniProtKB-UniRule"/>
</dbReference>
<evidence type="ECO:0000256" key="6">
    <source>
        <dbReference type="ARBA" id="ARBA00022695"/>
    </source>
</evidence>
<evidence type="ECO:0000313" key="13">
    <source>
        <dbReference type="Proteomes" id="UP000523821"/>
    </source>
</evidence>
<comment type="function">
    <text evidence="11">Promotes RNA polymerase assembly. Latches the N- and C-terminal regions of the beta' subunit thereby facilitating its interaction with the beta and alpha subunits.</text>
</comment>
<proteinExistence type="inferred from homology"/>
<evidence type="ECO:0000256" key="9">
    <source>
        <dbReference type="ARBA" id="ARBA00030998"/>
    </source>
</evidence>
<dbReference type="HAMAP" id="MF_00366">
    <property type="entry name" value="RNApol_bact_RpoZ"/>
    <property type="match status" value="1"/>
</dbReference>
<organism evidence="12 13">
    <name type="scientific">Prosthecomicrobium pneumaticum</name>
    <dbReference type="NCBI Taxonomy" id="81895"/>
    <lineage>
        <taxon>Bacteria</taxon>
        <taxon>Pseudomonadati</taxon>
        <taxon>Pseudomonadota</taxon>
        <taxon>Alphaproteobacteria</taxon>
        <taxon>Hyphomicrobiales</taxon>
        <taxon>Kaistiaceae</taxon>
        <taxon>Prosthecomicrobium</taxon>
    </lineage>
</organism>
<keyword evidence="4 11" id="KW-0240">DNA-directed RNA polymerase</keyword>
<evidence type="ECO:0000256" key="2">
    <source>
        <dbReference type="ARBA" id="ARBA00012418"/>
    </source>
</evidence>
<evidence type="ECO:0000256" key="1">
    <source>
        <dbReference type="ARBA" id="ARBA00006711"/>
    </source>
</evidence>
<dbReference type="InterPro" id="IPR003716">
    <property type="entry name" value="DNA-dir_RNA_pol_omega"/>
</dbReference>
<gene>
    <name evidence="11" type="primary">rpoZ</name>
    <name evidence="12" type="ORF">GGQ63_003691</name>
</gene>
<dbReference type="GO" id="GO:0006351">
    <property type="term" value="P:DNA-templated transcription"/>
    <property type="evidence" value="ECO:0007669"/>
    <property type="project" value="UniProtKB-UniRule"/>
</dbReference>
<evidence type="ECO:0000256" key="10">
    <source>
        <dbReference type="ARBA" id="ARBA00048552"/>
    </source>
</evidence>
<protein>
    <recommendedName>
        <fullName evidence="3 11">DNA-directed RNA polymerase subunit omega</fullName>
        <shortName evidence="11">RNAP omega subunit</shortName>
        <ecNumber evidence="2 11">2.7.7.6</ecNumber>
    </recommendedName>
    <alternativeName>
        <fullName evidence="9 11">RNA polymerase omega subunit</fullName>
    </alternativeName>
    <alternativeName>
        <fullName evidence="8 11">Transcriptase subunit omega</fullName>
    </alternativeName>
</protein>
<dbReference type="PANTHER" id="PTHR34476">
    <property type="entry name" value="DNA-DIRECTED RNA POLYMERASE SUBUNIT OMEGA"/>
    <property type="match status" value="1"/>
</dbReference>
<comment type="catalytic activity">
    <reaction evidence="10 11">
        <text>RNA(n) + a ribonucleoside 5'-triphosphate = RNA(n+1) + diphosphate</text>
        <dbReference type="Rhea" id="RHEA:21248"/>
        <dbReference type="Rhea" id="RHEA-COMP:14527"/>
        <dbReference type="Rhea" id="RHEA-COMP:17342"/>
        <dbReference type="ChEBI" id="CHEBI:33019"/>
        <dbReference type="ChEBI" id="CHEBI:61557"/>
        <dbReference type="ChEBI" id="CHEBI:140395"/>
        <dbReference type="EC" id="2.7.7.6"/>
    </reaction>
</comment>